<dbReference type="GO" id="GO:0008381">
    <property type="term" value="F:mechanosensitive monoatomic ion channel activity"/>
    <property type="evidence" value="ECO:0007669"/>
    <property type="project" value="UniProtKB-ARBA"/>
</dbReference>
<dbReference type="Gene3D" id="2.30.30.60">
    <property type="match status" value="1"/>
</dbReference>
<reference evidence="13 14" key="1">
    <citation type="submission" date="2019-12" db="EMBL/GenBank/DDBJ databases">
        <title>Litoreibacter badius sp. nov., a novel bacteriochlorophyll a-containing bacterium in the genus Litoreibacter.</title>
        <authorList>
            <person name="Kanamuro M."/>
            <person name="Takabe Y."/>
            <person name="Mori K."/>
            <person name="Takaichi S."/>
            <person name="Hanada S."/>
        </authorList>
    </citation>
    <scope>NUCLEOTIDE SEQUENCE [LARGE SCALE GENOMIC DNA]</scope>
    <source>
        <strain evidence="13 14">K6</strain>
    </source>
</reference>
<evidence type="ECO:0000256" key="1">
    <source>
        <dbReference type="ARBA" id="ARBA00004651"/>
    </source>
</evidence>
<evidence type="ECO:0000256" key="6">
    <source>
        <dbReference type="ARBA" id="ARBA00023136"/>
    </source>
</evidence>
<dbReference type="SUPFAM" id="SSF82689">
    <property type="entry name" value="Mechanosensitive channel protein MscS (YggB), C-terminal domain"/>
    <property type="match status" value="1"/>
</dbReference>
<evidence type="ECO:0000259" key="12">
    <source>
        <dbReference type="Pfam" id="PF21082"/>
    </source>
</evidence>
<dbReference type="InterPro" id="IPR010920">
    <property type="entry name" value="LSM_dom_sf"/>
</dbReference>
<feature type="compositionally biased region" description="Basic and acidic residues" evidence="7">
    <location>
        <begin position="796"/>
        <end position="805"/>
    </location>
</feature>
<keyword evidence="4 8" id="KW-0812">Transmembrane</keyword>
<gene>
    <name evidence="13" type="ORF">KIN_37290</name>
</gene>
<feature type="transmembrane region" description="Helical" evidence="8">
    <location>
        <begin position="286"/>
        <end position="304"/>
    </location>
</feature>
<keyword evidence="5 8" id="KW-1133">Transmembrane helix</keyword>
<dbReference type="OrthoDB" id="9799209at2"/>
<organism evidence="13 14">
    <name type="scientific">Litoreibacter roseus</name>
    <dbReference type="NCBI Taxonomy" id="2601869"/>
    <lineage>
        <taxon>Bacteria</taxon>
        <taxon>Pseudomonadati</taxon>
        <taxon>Pseudomonadota</taxon>
        <taxon>Alphaproteobacteria</taxon>
        <taxon>Rhodobacterales</taxon>
        <taxon>Roseobacteraceae</taxon>
        <taxon>Litoreibacter</taxon>
    </lineage>
</organism>
<dbReference type="SUPFAM" id="SSF82861">
    <property type="entry name" value="Mechanosensitive channel protein MscS (YggB), transmembrane region"/>
    <property type="match status" value="1"/>
</dbReference>
<dbReference type="Gene3D" id="3.30.70.100">
    <property type="match status" value="1"/>
</dbReference>
<keyword evidence="9" id="KW-0732">Signal</keyword>
<evidence type="ECO:0000259" key="11">
    <source>
        <dbReference type="Pfam" id="PF12607"/>
    </source>
</evidence>
<evidence type="ECO:0000313" key="13">
    <source>
        <dbReference type="EMBL" id="GFE66655.1"/>
    </source>
</evidence>
<dbReference type="InterPro" id="IPR052702">
    <property type="entry name" value="MscS-like_channel"/>
</dbReference>
<feature type="transmembrane region" description="Helical" evidence="8">
    <location>
        <begin position="250"/>
        <end position="271"/>
    </location>
</feature>
<dbReference type="InterPro" id="IPR023408">
    <property type="entry name" value="MscS_beta-dom_sf"/>
</dbReference>
<proteinExistence type="inferred from homology"/>
<dbReference type="InterPro" id="IPR022249">
    <property type="entry name" value="DUF3772"/>
</dbReference>
<keyword evidence="6 8" id="KW-0472">Membrane</keyword>
<evidence type="ECO:0000256" key="4">
    <source>
        <dbReference type="ARBA" id="ARBA00022692"/>
    </source>
</evidence>
<evidence type="ECO:0000259" key="10">
    <source>
        <dbReference type="Pfam" id="PF00924"/>
    </source>
</evidence>
<dbReference type="Pfam" id="PF12607">
    <property type="entry name" value="DUF3772"/>
    <property type="match status" value="1"/>
</dbReference>
<feature type="domain" description="Mechanosensitive ion channel MscS C-terminal" evidence="12">
    <location>
        <begin position="687"/>
        <end position="768"/>
    </location>
</feature>
<protein>
    <submittedName>
        <fullName evidence="13">Mechanosensitive ion channel protein MscS</fullName>
    </submittedName>
</protein>
<dbReference type="Proteomes" id="UP000436822">
    <property type="component" value="Unassembled WGS sequence"/>
</dbReference>
<evidence type="ECO:0000256" key="7">
    <source>
        <dbReference type="SAM" id="MobiDB-lite"/>
    </source>
</evidence>
<dbReference type="InterPro" id="IPR011066">
    <property type="entry name" value="MscS_channel_C_sf"/>
</dbReference>
<feature type="region of interest" description="Disordered" evidence="7">
    <location>
        <begin position="779"/>
        <end position="826"/>
    </location>
</feature>
<feature type="signal peptide" evidence="9">
    <location>
        <begin position="1"/>
        <end position="18"/>
    </location>
</feature>
<evidence type="ECO:0000256" key="9">
    <source>
        <dbReference type="SAM" id="SignalP"/>
    </source>
</evidence>
<keyword evidence="14" id="KW-1185">Reference proteome</keyword>
<evidence type="ECO:0000256" key="8">
    <source>
        <dbReference type="SAM" id="Phobius"/>
    </source>
</evidence>
<dbReference type="EMBL" id="BLJE01000005">
    <property type="protein sequence ID" value="GFE66655.1"/>
    <property type="molecule type" value="Genomic_DNA"/>
</dbReference>
<name>A0A6N6JKT8_9RHOB</name>
<feature type="transmembrane region" description="Helical" evidence="8">
    <location>
        <begin position="528"/>
        <end position="545"/>
    </location>
</feature>
<dbReference type="Pfam" id="PF00924">
    <property type="entry name" value="MS_channel_2nd"/>
    <property type="match status" value="1"/>
</dbReference>
<feature type="transmembrane region" description="Helical" evidence="8">
    <location>
        <begin position="595"/>
        <end position="624"/>
    </location>
</feature>
<feature type="transmembrane region" description="Helical" evidence="8">
    <location>
        <begin position="358"/>
        <end position="376"/>
    </location>
</feature>
<feature type="domain" description="Mechanosensitive ion channel MscS" evidence="10">
    <location>
        <begin position="611"/>
        <end position="678"/>
    </location>
</feature>
<feature type="transmembrane region" description="Helical" evidence="8">
    <location>
        <begin position="412"/>
        <end position="432"/>
    </location>
</feature>
<dbReference type="Gene3D" id="1.10.287.1260">
    <property type="match status" value="1"/>
</dbReference>
<comment type="caution">
    <text evidence="13">The sequence shown here is derived from an EMBL/GenBank/DDBJ whole genome shotgun (WGS) entry which is preliminary data.</text>
</comment>
<dbReference type="InterPro" id="IPR049278">
    <property type="entry name" value="MS_channel_C"/>
</dbReference>
<evidence type="ECO:0000313" key="14">
    <source>
        <dbReference type="Proteomes" id="UP000436822"/>
    </source>
</evidence>
<feature type="chain" id="PRO_5027025514" evidence="9">
    <location>
        <begin position="19"/>
        <end position="826"/>
    </location>
</feature>
<dbReference type="RefSeq" id="WP_159809883.1">
    <property type="nucleotide sequence ID" value="NZ_BLJE01000005.1"/>
</dbReference>
<comment type="subcellular location">
    <subcellularLocation>
        <location evidence="1">Cell membrane</location>
        <topology evidence="1">Multi-pass membrane protein</topology>
    </subcellularLocation>
</comment>
<dbReference type="PANTHER" id="PTHR30347">
    <property type="entry name" value="POTASSIUM CHANNEL RELATED"/>
    <property type="match status" value="1"/>
</dbReference>
<evidence type="ECO:0000256" key="3">
    <source>
        <dbReference type="ARBA" id="ARBA00022475"/>
    </source>
</evidence>
<dbReference type="InterPro" id="IPR011014">
    <property type="entry name" value="MscS_channel_TM-2"/>
</dbReference>
<evidence type="ECO:0000256" key="2">
    <source>
        <dbReference type="ARBA" id="ARBA00008017"/>
    </source>
</evidence>
<dbReference type="PANTHER" id="PTHR30347:SF1">
    <property type="entry name" value="MECHANOSENSITIVE CHANNEL MSCK"/>
    <property type="match status" value="1"/>
</dbReference>
<dbReference type="AlphaFoldDB" id="A0A6N6JKT8"/>
<feature type="transmembrane region" description="Helical" evidence="8">
    <location>
        <begin position="438"/>
        <end position="456"/>
    </location>
</feature>
<feature type="transmembrane region" description="Helical" evidence="8">
    <location>
        <begin position="209"/>
        <end position="230"/>
    </location>
</feature>
<dbReference type="GO" id="GO:0005886">
    <property type="term" value="C:plasma membrane"/>
    <property type="evidence" value="ECO:0007669"/>
    <property type="project" value="UniProtKB-SubCell"/>
</dbReference>
<comment type="similarity">
    <text evidence="2">Belongs to the MscS (TC 1.A.23) family.</text>
</comment>
<evidence type="ECO:0000256" key="5">
    <source>
        <dbReference type="ARBA" id="ARBA00022989"/>
    </source>
</evidence>
<feature type="transmembrane region" description="Helical" evidence="8">
    <location>
        <begin position="566"/>
        <end position="589"/>
    </location>
</feature>
<keyword evidence="3" id="KW-1003">Cell membrane</keyword>
<feature type="transmembrane region" description="Helical" evidence="8">
    <location>
        <begin position="477"/>
        <end position="500"/>
    </location>
</feature>
<sequence>MRYIKVLLLCVFSAFCVAAVTVPSGLVAQTSQTQSGQPDYNLWDRVASRADNLLADENTTLEQLDSLSSELFDWRQKFLAAQSINSERITTLRNQIETLGPKPAEGEAEEAPEIAERRSELNSQLNTLLTPVRRAEEAFTQVNGLIGEVDALLIERQTNRVLELGPSPLMPATWNDTAKDVSRFVTQVRREVVNNFNSPIKRKQLHDNLPVIVVLLVVAGLLILRSNAWIDKGLNYLRKRESSSRAGYRVGVFFISLVSMALPILGLSGLIEAADQSMLTSRVGDMLLRILSATVIILFVSRWLGQQVFPAAFPPRPILNLSARLLGRGRRLAVAAGILLALRIGIRRLGEEGFLSDAAIAVLGFPILLLGGYVLFRLARLMTSANEKLAEVEDDAEAEVKAEAPVGLILRFLSRGTILLAVIGPLLGLIGYRYAGNMLVFSALQTVALVGLVAVLQRLARDTYALFVGDDRLEDGLIPVILSFALTILATPFFLLIWGARTTQLQEAWTVVATGFQIGSTRISPTDFLTFAIIFAIGYMLTRFLQGALKTQVLPKTRIDTGGRNAIISGTGYVGIFLAAVIAITTAGIDLSSLAIVAGALSVGIGFGLQTIVSNFVSGIILLIERPVSEGDWIEVGGTMGVVKDISVRATRIETFDRRDVIVPNADLISTSVTNWTKGNLSGRLIVPVGVAYGSDTRKVQEILQGVAEDHPVVILRPPPSVFFIGFGADSLDFEIRAILRDVNHTLSAQTEMRHNIVKRFEEEGIEIPFAQRDVWLRNPEVLQQAAPQQEPPEDPTPKGPREDLELSDPSDDSSDAPEGDDAPQP</sequence>
<dbReference type="SUPFAM" id="SSF50182">
    <property type="entry name" value="Sm-like ribonucleoproteins"/>
    <property type="match status" value="1"/>
</dbReference>
<accession>A0A6N6JKT8</accession>
<dbReference type="InterPro" id="IPR006685">
    <property type="entry name" value="MscS_channel_2nd"/>
</dbReference>
<feature type="compositionally biased region" description="Acidic residues" evidence="7">
    <location>
        <begin position="806"/>
        <end position="826"/>
    </location>
</feature>
<feature type="domain" description="DUF3772" evidence="11">
    <location>
        <begin position="133"/>
        <end position="191"/>
    </location>
</feature>
<dbReference type="Pfam" id="PF21082">
    <property type="entry name" value="MS_channel_3rd"/>
    <property type="match status" value="1"/>
</dbReference>